<dbReference type="Gene3D" id="3.30.50.10">
    <property type="entry name" value="Erythroid Transcription Factor GATA-1, subunit A"/>
    <property type="match status" value="1"/>
</dbReference>
<protein>
    <submittedName>
        <fullName evidence="4">9632_t:CDS:1</fullName>
    </submittedName>
</protein>
<comment type="caution">
    <text evidence="4">The sequence shown here is derived from an EMBL/GenBank/DDBJ whole genome shotgun (WGS) entry which is preliminary data.</text>
</comment>
<proteinExistence type="predicted"/>
<dbReference type="PROSITE" id="PS50114">
    <property type="entry name" value="GATA_ZN_FINGER_2"/>
    <property type="match status" value="1"/>
</dbReference>
<evidence type="ECO:0000313" key="5">
    <source>
        <dbReference type="Proteomes" id="UP000789706"/>
    </source>
</evidence>
<feature type="compositionally biased region" description="Low complexity" evidence="2">
    <location>
        <begin position="108"/>
        <end position="133"/>
    </location>
</feature>
<keyword evidence="1" id="KW-0862">Zinc</keyword>
<evidence type="ECO:0000256" key="1">
    <source>
        <dbReference type="PROSITE-ProRule" id="PRU00094"/>
    </source>
</evidence>
<dbReference type="Pfam" id="PF00320">
    <property type="entry name" value="GATA"/>
    <property type="match status" value="1"/>
</dbReference>
<dbReference type="EMBL" id="CAJVPK010000352">
    <property type="protein sequence ID" value="CAG8498554.1"/>
    <property type="molecule type" value="Genomic_DNA"/>
</dbReference>
<dbReference type="InterPro" id="IPR013088">
    <property type="entry name" value="Znf_NHR/GATA"/>
</dbReference>
<dbReference type="PROSITE" id="PS00344">
    <property type="entry name" value="GATA_ZN_FINGER_1"/>
    <property type="match status" value="1"/>
</dbReference>
<keyword evidence="1" id="KW-0863">Zinc-finger</keyword>
<dbReference type="CDD" id="cd00202">
    <property type="entry name" value="ZnF_GATA"/>
    <property type="match status" value="1"/>
</dbReference>
<sequence>MASNFGIPTPPAIESSSSKYAYDNSDNDKPKIVTGISSVLDMKSSEPSTPISPSPKVTRISRFRYYFTDKETLNNSIFEIATEHNIKIPEDSSSYKLTAPTDQNLVPSLDSSSSVQSSSNVSSPSDTNTTDTTDTTEDASKSDNNSKNYVINKKKRKGIPRKAPDLSELEQEPGIVFSFPTVFQAGPQKQHRTIEDRNAFANPIPAYPYISNNLTSVSAALIHRPVLLPDIVRKMTDDRRSQMRSRPTTRAKNKRDHQELEYLKSSGLESIRDPTDNAAPLPNQNEESSTGSRRGRTTMRGKTSPTLAKAHGNDGNDSSFFYYHVDNKRRFSESSLSSMSTSELSEYDLNIDNFDDDEDDPDFAPPAKKRKAEHAMTIKTANVSPARVHRRDSNKTKVCASCRTRTTPCWRPAWSSELFLCNSCGLR</sequence>
<name>A0A9N8ZK42_9GLOM</name>
<dbReference type="OrthoDB" id="2162994at2759"/>
<dbReference type="SUPFAM" id="SSF57716">
    <property type="entry name" value="Glucocorticoid receptor-like (DNA-binding domain)"/>
    <property type="match status" value="1"/>
</dbReference>
<dbReference type="AlphaFoldDB" id="A0A9N8ZK42"/>
<feature type="domain" description="GATA-type" evidence="3">
    <location>
        <begin position="393"/>
        <end position="427"/>
    </location>
</feature>
<organism evidence="4 5">
    <name type="scientific">Diversispora eburnea</name>
    <dbReference type="NCBI Taxonomy" id="1213867"/>
    <lineage>
        <taxon>Eukaryota</taxon>
        <taxon>Fungi</taxon>
        <taxon>Fungi incertae sedis</taxon>
        <taxon>Mucoromycota</taxon>
        <taxon>Glomeromycotina</taxon>
        <taxon>Glomeromycetes</taxon>
        <taxon>Diversisporales</taxon>
        <taxon>Diversisporaceae</taxon>
        <taxon>Diversispora</taxon>
    </lineage>
</organism>
<keyword evidence="5" id="KW-1185">Reference proteome</keyword>
<dbReference type="GO" id="GO:0043565">
    <property type="term" value="F:sequence-specific DNA binding"/>
    <property type="evidence" value="ECO:0007669"/>
    <property type="project" value="InterPro"/>
</dbReference>
<dbReference type="GO" id="GO:0008270">
    <property type="term" value="F:zinc ion binding"/>
    <property type="evidence" value="ECO:0007669"/>
    <property type="project" value="UniProtKB-KW"/>
</dbReference>
<feature type="region of interest" description="Disordered" evidence="2">
    <location>
        <begin position="1"/>
        <end position="29"/>
    </location>
</feature>
<dbReference type="GO" id="GO:0006355">
    <property type="term" value="P:regulation of DNA-templated transcription"/>
    <property type="evidence" value="ECO:0007669"/>
    <property type="project" value="InterPro"/>
</dbReference>
<accession>A0A9N8ZK42</accession>
<gene>
    <name evidence="4" type="ORF">DEBURN_LOCUS4553</name>
</gene>
<feature type="region of interest" description="Disordered" evidence="2">
    <location>
        <begin position="237"/>
        <end position="313"/>
    </location>
</feature>
<evidence type="ECO:0000259" key="3">
    <source>
        <dbReference type="PROSITE" id="PS50114"/>
    </source>
</evidence>
<evidence type="ECO:0000313" key="4">
    <source>
        <dbReference type="EMBL" id="CAG8498554.1"/>
    </source>
</evidence>
<reference evidence="4" key="1">
    <citation type="submission" date="2021-06" db="EMBL/GenBank/DDBJ databases">
        <authorList>
            <person name="Kallberg Y."/>
            <person name="Tangrot J."/>
            <person name="Rosling A."/>
        </authorList>
    </citation>
    <scope>NUCLEOTIDE SEQUENCE</scope>
    <source>
        <strain evidence="4">AZ414A</strain>
    </source>
</reference>
<dbReference type="Proteomes" id="UP000789706">
    <property type="component" value="Unassembled WGS sequence"/>
</dbReference>
<evidence type="ECO:0000256" key="2">
    <source>
        <dbReference type="SAM" id="MobiDB-lite"/>
    </source>
</evidence>
<feature type="region of interest" description="Disordered" evidence="2">
    <location>
        <begin position="93"/>
        <end position="167"/>
    </location>
</feature>
<keyword evidence="1" id="KW-0479">Metal-binding</keyword>
<feature type="compositionally biased region" description="Polar residues" evidence="2">
    <location>
        <begin position="93"/>
        <end position="106"/>
    </location>
</feature>
<dbReference type="InterPro" id="IPR000679">
    <property type="entry name" value="Znf_GATA"/>
</dbReference>